<dbReference type="PIRSF" id="PIRSF037785">
    <property type="entry name" value="RecU"/>
    <property type="match status" value="1"/>
</dbReference>
<dbReference type="GO" id="GO:0006281">
    <property type="term" value="P:DNA repair"/>
    <property type="evidence" value="ECO:0007669"/>
    <property type="project" value="UniProtKB-UniRule"/>
</dbReference>
<dbReference type="GO" id="GO:0000287">
    <property type="term" value="F:magnesium ion binding"/>
    <property type="evidence" value="ECO:0007669"/>
    <property type="project" value="UniProtKB-UniRule"/>
</dbReference>
<dbReference type="InterPro" id="IPR011856">
    <property type="entry name" value="tRNA_endonuc-like_dom_sf"/>
</dbReference>
<feature type="binding site" evidence="13">
    <location>
        <position position="119"/>
    </location>
    <ligand>
        <name>Mg(2+)</name>
        <dbReference type="ChEBI" id="CHEBI:18420"/>
    </ligand>
</feature>
<dbReference type="CDD" id="cd22354">
    <property type="entry name" value="RecU-like"/>
    <property type="match status" value="1"/>
</dbReference>
<comment type="function">
    <text evidence="13">Endonuclease that resolves Holliday junction intermediates in genetic recombination. Cleaves mobile four-strand junctions by introducing symmetrical nicks in paired strands. Promotes annealing of linear ssDNA with homologous dsDNA. Required for DNA repair, homologous recombination and chromosome segregation.</text>
</comment>
<evidence type="ECO:0000313" key="16">
    <source>
        <dbReference type="EMBL" id="KAA9301712.1"/>
    </source>
</evidence>
<evidence type="ECO:0000256" key="5">
    <source>
        <dbReference type="ARBA" id="ARBA00022759"/>
    </source>
</evidence>
<evidence type="ECO:0000256" key="2">
    <source>
        <dbReference type="ARBA" id="ARBA00022490"/>
    </source>
</evidence>
<feature type="binding site" evidence="13">
    <location>
        <position position="100"/>
    </location>
    <ligand>
        <name>Mg(2+)</name>
        <dbReference type="ChEBI" id="CHEBI:18420"/>
    </ligand>
</feature>
<gene>
    <name evidence="13 16" type="primary">recU</name>
    <name evidence="16" type="ORF">F6I03_00440</name>
</gene>
<evidence type="ECO:0000256" key="8">
    <source>
        <dbReference type="ARBA" id="ARBA00022842"/>
    </source>
</evidence>
<keyword evidence="6 13" id="KW-0227">DNA damage</keyword>
<feature type="compositionally biased region" description="Basic and acidic residues" evidence="15">
    <location>
        <begin position="7"/>
        <end position="19"/>
    </location>
</feature>
<dbReference type="GO" id="GO:0006310">
    <property type="term" value="P:DNA recombination"/>
    <property type="evidence" value="ECO:0007669"/>
    <property type="project" value="UniProtKB-UniRule"/>
</dbReference>
<evidence type="ECO:0000256" key="7">
    <source>
        <dbReference type="ARBA" id="ARBA00022801"/>
    </source>
</evidence>
<comment type="caution">
    <text evidence="16">The sequence shown here is derived from an EMBL/GenBank/DDBJ whole genome shotgun (WGS) entry which is preliminary data.</text>
</comment>
<comment type="similarity">
    <text evidence="11 13">Belongs to the RecU family.</text>
</comment>
<evidence type="ECO:0000256" key="15">
    <source>
        <dbReference type="SAM" id="MobiDB-lite"/>
    </source>
</evidence>
<keyword evidence="2 13" id="KW-0963">Cytoplasm</keyword>
<evidence type="ECO:0000256" key="3">
    <source>
        <dbReference type="ARBA" id="ARBA00022722"/>
    </source>
</evidence>
<dbReference type="HAMAP" id="MF_00130">
    <property type="entry name" value="RecU"/>
    <property type="match status" value="1"/>
</dbReference>
<dbReference type="InterPro" id="IPR011335">
    <property type="entry name" value="Restrct_endonuc-II-like"/>
</dbReference>
<evidence type="ECO:0000256" key="1">
    <source>
        <dbReference type="ARBA" id="ARBA00004496"/>
    </source>
</evidence>
<dbReference type="Proteomes" id="UP000327148">
    <property type="component" value="Unassembled WGS sequence"/>
</dbReference>
<sequence length="205" mass="24233">MRYPNGKKFEGSLDQDKAKSNRQKIQFGHRGMRLENMLNQSNQWYLNRGLAVIHKKPTPIQVVKVDYPNRARAKITEAYYRQASTTDYNGIYKGWYVDFEAKQSNRMKSFPLNNIKAHQVKHMTACSQAGGLSFVIFWFSKRQEAYLYPIEALQEDWQAYQAKERSSIPFQRIEDYAYPIALKYQPYLDYLPLLDQYITDYGKCH</sequence>
<dbReference type="AlphaFoldDB" id="A0A5N1GLQ4"/>
<evidence type="ECO:0000256" key="13">
    <source>
        <dbReference type="HAMAP-Rule" id="MF_00130"/>
    </source>
</evidence>
<dbReference type="GO" id="GO:0007059">
    <property type="term" value="P:chromosome segregation"/>
    <property type="evidence" value="ECO:0007669"/>
    <property type="project" value="UniProtKB-UniRule"/>
</dbReference>
<evidence type="ECO:0000256" key="12">
    <source>
        <dbReference type="ARBA" id="ARBA00029523"/>
    </source>
</evidence>
<proteinExistence type="inferred from homology"/>
<comment type="subcellular location">
    <subcellularLocation>
        <location evidence="1 13">Cytoplasm</location>
    </subcellularLocation>
</comment>
<dbReference type="GO" id="GO:0008821">
    <property type="term" value="F:crossover junction DNA endonuclease activity"/>
    <property type="evidence" value="ECO:0007669"/>
    <property type="project" value="UniProtKB-EC"/>
</dbReference>
<evidence type="ECO:0000313" key="17">
    <source>
        <dbReference type="Proteomes" id="UP000327148"/>
    </source>
</evidence>
<evidence type="ECO:0000256" key="10">
    <source>
        <dbReference type="ARBA" id="ARBA00023204"/>
    </source>
</evidence>
<dbReference type="InterPro" id="IPR004612">
    <property type="entry name" value="Resolv_RecU"/>
</dbReference>
<dbReference type="OrthoDB" id="9783592at2"/>
<feature type="binding site" evidence="13">
    <location>
        <position position="87"/>
    </location>
    <ligand>
        <name>Mg(2+)</name>
        <dbReference type="ChEBI" id="CHEBI:18420"/>
    </ligand>
</feature>
<reference evidence="16 17" key="1">
    <citation type="submission" date="2019-09" db="EMBL/GenBank/DDBJ databases">
        <title>Draft genome sequence assemblies of isolates from the urinary tract.</title>
        <authorList>
            <person name="Mores C.R."/>
            <person name="Putonti C."/>
            <person name="Wolfe A.J."/>
        </authorList>
    </citation>
    <scope>NUCLEOTIDE SEQUENCE [LARGE SCALE GENOMIC DNA]</scope>
    <source>
        <strain evidence="16 17">UMB623</strain>
    </source>
</reference>
<dbReference type="NCBIfam" id="NF002584">
    <property type="entry name" value="PRK02234.1-5"/>
    <property type="match status" value="1"/>
</dbReference>
<dbReference type="STRING" id="119206.AWM72_00590"/>
<evidence type="ECO:0000256" key="6">
    <source>
        <dbReference type="ARBA" id="ARBA00022763"/>
    </source>
</evidence>
<dbReference type="Gene3D" id="3.40.1350.10">
    <property type="match status" value="1"/>
</dbReference>
<dbReference type="GO" id="GO:0005737">
    <property type="term" value="C:cytoplasm"/>
    <property type="evidence" value="ECO:0007669"/>
    <property type="project" value="UniProtKB-SubCell"/>
</dbReference>
<keyword evidence="4 13" id="KW-0479">Metal-binding</keyword>
<dbReference type="EMBL" id="VYWO01000001">
    <property type="protein sequence ID" value="KAA9301712.1"/>
    <property type="molecule type" value="Genomic_DNA"/>
</dbReference>
<protein>
    <recommendedName>
        <fullName evidence="12 13">Holliday junction resolvase RecU</fullName>
        <ecNumber evidence="13 14">3.1.21.10</ecNumber>
    </recommendedName>
    <alternativeName>
        <fullName evidence="13">Recombination protein U homolog</fullName>
    </alternativeName>
</protein>
<dbReference type="Pfam" id="PF03838">
    <property type="entry name" value="RecU"/>
    <property type="match status" value="1"/>
</dbReference>
<feature type="site" description="Transition state stabilizer" evidence="13">
    <location>
        <position position="102"/>
    </location>
</feature>
<keyword evidence="9 13" id="KW-0233">DNA recombination</keyword>
<organism evidence="16 17">
    <name type="scientific">Aerococcus sanguinicola</name>
    <dbReference type="NCBI Taxonomy" id="119206"/>
    <lineage>
        <taxon>Bacteria</taxon>
        <taxon>Bacillati</taxon>
        <taxon>Bacillota</taxon>
        <taxon>Bacilli</taxon>
        <taxon>Lactobacillales</taxon>
        <taxon>Aerococcaceae</taxon>
        <taxon>Aerococcus</taxon>
    </lineage>
</organism>
<keyword evidence="8 13" id="KW-0460">Magnesium</keyword>
<dbReference type="RefSeq" id="WP_070430978.1">
    <property type="nucleotide sequence ID" value="NZ_VYWO01000001.1"/>
</dbReference>
<comment type="cofactor">
    <cofactor evidence="13">
        <name>Mg(2+)</name>
        <dbReference type="ChEBI" id="CHEBI:18420"/>
    </cofactor>
    <text evidence="13">Binds 1 Mg(2+) ion per subunit.</text>
</comment>
<name>A0A5N1GLQ4_9LACT</name>
<evidence type="ECO:0000256" key="9">
    <source>
        <dbReference type="ARBA" id="ARBA00023172"/>
    </source>
</evidence>
<feature type="region of interest" description="Disordered" evidence="15">
    <location>
        <begin position="1"/>
        <end position="23"/>
    </location>
</feature>
<keyword evidence="3 13" id="KW-0540">Nuclease</keyword>
<evidence type="ECO:0000256" key="14">
    <source>
        <dbReference type="NCBIfam" id="TIGR00648"/>
    </source>
</evidence>
<feature type="binding site" evidence="13">
    <location>
        <position position="85"/>
    </location>
    <ligand>
        <name>Mg(2+)</name>
        <dbReference type="ChEBI" id="CHEBI:18420"/>
    </ligand>
</feature>
<evidence type="ECO:0000256" key="4">
    <source>
        <dbReference type="ARBA" id="ARBA00022723"/>
    </source>
</evidence>
<comment type="catalytic activity">
    <reaction evidence="13">
        <text>Endonucleolytic cleavage at a junction such as a reciprocal single-stranded crossover between two homologous DNA duplexes (Holliday junction).</text>
        <dbReference type="EC" id="3.1.21.10"/>
    </reaction>
</comment>
<evidence type="ECO:0000256" key="11">
    <source>
        <dbReference type="ARBA" id="ARBA00023447"/>
    </source>
</evidence>
<keyword evidence="5 13" id="KW-0255">Endonuclease</keyword>
<dbReference type="GO" id="GO:0003676">
    <property type="term" value="F:nucleic acid binding"/>
    <property type="evidence" value="ECO:0007669"/>
    <property type="project" value="InterPro"/>
</dbReference>
<keyword evidence="10 13" id="KW-0234">DNA repair</keyword>
<dbReference type="NCBIfam" id="TIGR00648">
    <property type="entry name" value="recU"/>
    <property type="match status" value="1"/>
</dbReference>
<dbReference type="SUPFAM" id="SSF52980">
    <property type="entry name" value="Restriction endonuclease-like"/>
    <property type="match status" value="1"/>
</dbReference>
<accession>A0A5N1GLQ4</accession>
<keyword evidence="7 13" id="KW-0378">Hydrolase</keyword>
<dbReference type="EC" id="3.1.21.10" evidence="13 14"/>